<protein>
    <submittedName>
        <fullName evidence="2">Uncharacterized protein</fullName>
    </submittedName>
</protein>
<proteinExistence type="predicted"/>
<evidence type="ECO:0000313" key="3">
    <source>
        <dbReference type="Proteomes" id="UP000001396"/>
    </source>
</evidence>
<keyword evidence="3" id="KW-1185">Reference proteome</keyword>
<feature type="region of interest" description="Disordered" evidence="1">
    <location>
        <begin position="1"/>
        <end position="22"/>
    </location>
</feature>
<comment type="caution">
    <text evidence="2">The sequence shown here is derived from an EMBL/GenBank/DDBJ whole genome shotgun (WGS) entry which is preliminary data.</text>
</comment>
<accession>D3BQG7</accession>
<dbReference type="AlphaFoldDB" id="D3BQG7"/>
<dbReference type="Proteomes" id="UP000001396">
    <property type="component" value="Unassembled WGS sequence"/>
</dbReference>
<gene>
    <name evidence="2" type="ORF">PPL_10152</name>
</gene>
<dbReference type="GeneID" id="31365623"/>
<evidence type="ECO:0000313" key="2">
    <source>
        <dbReference type="EMBL" id="EFA76387.1"/>
    </source>
</evidence>
<organism evidence="2 3">
    <name type="scientific">Heterostelium pallidum (strain ATCC 26659 / Pp 5 / PN500)</name>
    <name type="common">Cellular slime mold</name>
    <name type="synonym">Polysphondylium pallidum</name>
    <dbReference type="NCBI Taxonomy" id="670386"/>
    <lineage>
        <taxon>Eukaryota</taxon>
        <taxon>Amoebozoa</taxon>
        <taxon>Evosea</taxon>
        <taxon>Eumycetozoa</taxon>
        <taxon>Dictyostelia</taxon>
        <taxon>Acytosteliales</taxon>
        <taxon>Acytosteliaceae</taxon>
        <taxon>Heterostelium</taxon>
    </lineage>
</organism>
<sequence length="110" mass="12983">MDAKHDNPGGGDGKHEHDGTDLHDDVVIEIQESQWDDEHQHNEVTECEEHIAIVERRTRVYVLRDTSPSDVWIRFETTRLFEDENQHGIHDLCTNDNRCNKIMIYILLKY</sequence>
<reference evidence="2 3" key="1">
    <citation type="journal article" date="2011" name="Genome Res.">
        <title>Phylogeny-wide analysis of social amoeba genomes highlights ancient origins for complex intercellular communication.</title>
        <authorList>
            <person name="Heidel A.J."/>
            <person name="Lawal H.M."/>
            <person name="Felder M."/>
            <person name="Schilde C."/>
            <person name="Helps N.R."/>
            <person name="Tunggal B."/>
            <person name="Rivero F."/>
            <person name="John U."/>
            <person name="Schleicher M."/>
            <person name="Eichinger L."/>
            <person name="Platzer M."/>
            <person name="Noegel A.A."/>
            <person name="Schaap P."/>
            <person name="Gloeckner G."/>
        </authorList>
    </citation>
    <scope>NUCLEOTIDE SEQUENCE [LARGE SCALE GENOMIC DNA]</scope>
    <source>
        <strain evidence="3">ATCC 26659 / Pp 5 / PN500</strain>
    </source>
</reference>
<evidence type="ECO:0000256" key="1">
    <source>
        <dbReference type="SAM" id="MobiDB-lite"/>
    </source>
</evidence>
<dbReference type="EMBL" id="ADBJ01000047">
    <property type="protein sequence ID" value="EFA76387.1"/>
    <property type="molecule type" value="Genomic_DNA"/>
</dbReference>
<dbReference type="RefSeq" id="XP_020428519.1">
    <property type="nucleotide sequence ID" value="XM_020580934.1"/>
</dbReference>
<name>D3BQG7_HETP5</name>
<dbReference type="InParanoid" id="D3BQG7"/>